<evidence type="ECO:0000259" key="3">
    <source>
        <dbReference type="PROSITE" id="PS51716"/>
    </source>
</evidence>
<dbReference type="STRING" id="139825.A0A401GTF8"/>
<feature type="compositionally biased region" description="Low complexity" evidence="2">
    <location>
        <begin position="20"/>
        <end position="36"/>
    </location>
</feature>
<dbReference type="GO" id="GO:0005525">
    <property type="term" value="F:GTP binding"/>
    <property type="evidence" value="ECO:0007669"/>
    <property type="project" value="InterPro"/>
</dbReference>
<feature type="compositionally biased region" description="Basic and acidic residues" evidence="2">
    <location>
        <begin position="843"/>
        <end position="1038"/>
    </location>
</feature>
<dbReference type="PANTHER" id="PTHR14143:SF1">
    <property type="entry name" value="IRG-TYPE G DOMAIN-CONTAINING PROTEIN"/>
    <property type="match status" value="1"/>
</dbReference>
<feature type="domain" description="IRG-type G" evidence="3">
    <location>
        <begin position="1088"/>
        <end position="1292"/>
    </location>
</feature>
<comment type="similarity">
    <text evidence="1">Belongs to the TRAFAC class dynamin-like GTPase superfamily. IRG family.</text>
</comment>
<dbReference type="SUPFAM" id="SSF56112">
    <property type="entry name" value="Protein kinase-like (PK-like)"/>
    <property type="match status" value="1"/>
</dbReference>
<comment type="caution">
    <text evidence="4">The sequence shown here is derived from an EMBL/GenBank/DDBJ whole genome shotgun (WGS) entry which is preliminary data.</text>
</comment>
<name>A0A401GTF8_9APHY</name>
<dbReference type="InterPro" id="IPR007743">
    <property type="entry name" value="Immunity-related_GTPase-like"/>
</dbReference>
<dbReference type="InterPro" id="IPR030385">
    <property type="entry name" value="G_IRG_dom"/>
</dbReference>
<feature type="compositionally biased region" description="Basic and acidic residues" evidence="2">
    <location>
        <begin position="1045"/>
        <end position="1058"/>
    </location>
</feature>
<organism evidence="4 5">
    <name type="scientific">Sparassis crispa</name>
    <dbReference type="NCBI Taxonomy" id="139825"/>
    <lineage>
        <taxon>Eukaryota</taxon>
        <taxon>Fungi</taxon>
        <taxon>Dikarya</taxon>
        <taxon>Basidiomycota</taxon>
        <taxon>Agaricomycotina</taxon>
        <taxon>Agaricomycetes</taxon>
        <taxon>Polyporales</taxon>
        <taxon>Sparassidaceae</taxon>
        <taxon>Sparassis</taxon>
    </lineage>
</organism>
<dbReference type="InterPro" id="IPR027417">
    <property type="entry name" value="P-loop_NTPase"/>
</dbReference>
<gene>
    <name evidence="4" type="ORF">SCP_0800140</name>
</gene>
<dbReference type="GeneID" id="38782414"/>
<feature type="region of interest" description="Disordered" evidence="2">
    <location>
        <begin position="695"/>
        <end position="717"/>
    </location>
</feature>
<dbReference type="GO" id="GO:0016020">
    <property type="term" value="C:membrane"/>
    <property type="evidence" value="ECO:0007669"/>
    <property type="project" value="InterPro"/>
</dbReference>
<dbReference type="RefSeq" id="XP_027616410.1">
    <property type="nucleotide sequence ID" value="XM_027760609.1"/>
</dbReference>
<sequence>MVSARSHTPSPEPAPRPMLSSRSDLPEAPSSSSALPFNETTQTINERHAEAADSYVVGPMPVEKFLNFLPPKNVALMPPSAGAFDKLADGNVALELCKAITDHDRCPRFDFRYSGPENEEEMPALVCVPHGSDSVPAAKSEMYIDVQGAAQGDFMRDPPCGVDRSRHKFLLLLEHAEQTGRERARQAFGRNVRWATDACGQQFRTHFFSISLHGTSARLMRCDMGGMIASEAFDVCEYPEILCEFLWRFAHASTAERGYDPTVSPATALEEGMFKNIIAAYVNYQLDLRRNLMYILQALAHHYQPGRVAAIGIVQPDGTVARCIVSRPISKFFSLRRGGMRGYWGVMRGKIVFVKETWREWTLVKESEGAILERLHKEGVHNIPSLVCHGDVPERTDECAAEFQYTQTDRYVSENWVCTGDRKIMVRSRVHYRLVLGTVGYPLHALRGTKELLSATFDVYSGMIYAFLHGNTLHRDVSLENIILVREGEDRLRHGYLINWELSSQMTEEKEALDEWTVGKDAFMSHRLQTRMAPLRQTMRDDMESLLYVVAYCGLHWLPHRTRGAHTAAQALFYNVQVGRDGEGMTVRSMAPGEGKMENKRSRKHVNPAFFRKPFALWLQGAMDLNCPRAKCAGAIKVGDAVFPDETQWASPLPLYDFWVEFLNKHERKLHTQDRRKNFERDEADLALFSATRAVEHHTAPRPGKRKASSSPHPVERMLKRRRITTPGLISYKVCNAAYSWDWFPGSHTALSTSYIFAQAAVLTDHTPLFYITLKHHTEASNTNHPSISYYLQQSSMGGIVSAVVSVTTAVLGLIGLIRKFESPEESGQQIAPNPVIQELEERAREAQAQREQVERERSEAEEGRRLADEARQRAENETVRLQEEKKRAEHEKREAEESKRLADEARQRVEGERRRAEVEKQHAEHAKREAEEQRRQADENRQRAEAERWRAEEEKRRSNEEKQKAQEEKRRAEEAGRKAEDERQQADEKRRHAEKERQQAENNRQRAEAESRNAEAERKRAEDAKEKATAAKEDAERASAAAEKAAEEARRAQQEAEKNLRAGIRPVVLPTEEEIRIHKERLQYREGKLHFAVAGIAGSGKSSLINALRGISNRHKDAARVGVTETTKIIARYPDPNSKRPFVWYDVPGAGTLAIPDWQYFNDHGLYVFDAIIVLFDNRFTETDVALLRTAALFQIPTYIVRSKSNQHIANLLTDLEFGEEEDDASRRATARQIYITETRDSVAHNLFEAGLPGQRAYLITAKEVLCEVVKGRTPKDVIDEVDLLSDILQEAHSRRVRAKPSQTSRHASYSSK</sequence>
<dbReference type="InterPro" id="IPR011009">
    <property type="entry name" value="Kinase-like_dom_sf"/>
</dbReference>
<dbReference type="Gene3D" id="3.40.50.300">
    <property type="entry name" value="P-loop containing nucleotide triphosphate hydrolases"/>
    <property type="match status" value="1"/>
</dbReference>
<accession>A0A401GTF8</accession>
<dbReference type="SUPFAM" id="SSF52540">
    <property type="entry name" value="P-loop containing nucleoside triphosphate hydrolases"/>
    <property type="match status" value="1"/>
</dbReference>
<dbReference type="Pfam" id="PF17667">
    <property type="entry name" value="Pkinase_fungal"/>
    <property type="match status" value="1"/>
</dbReference>
<dbReference type="PANTHER" id="PTHR14143">
    <property type="entry name" value="INTERFERON-INDUCIBLE GTPASE FAMILY MEMBER"/>
    <property type="match status" value="1"/>
</dbReference>
<dbReference type="CDD" id="cd06503">
    <property type="entry name" value="ATP-synt_Fo_b"/>
    <property type="match status" value="1"/>
</dbReference>
<reference evidence="4 5" key="1">
    <citation type="journal article" date="2018" name="Sci. Rep.">
        <title>Genome sequence of the cauliflower mushroom Sparassis crispa (Hanabiratake) and its association with beneficial usage.</title>
        <authorList>
            <person name="Kiyama R."/>
            <person name="Furutani Y."/>
            <person name="Kawaguchi K."/>
            <person name="Nakanishi T."/>
        </authorList>
    </citation>
    <scope>NUCLEOTIDE SEQUENCE [LARGE SCALE GENOMIC DNA]</scope>
</reference>
<dbReference type="Proteomes" id="UP000287166">
    <property type="component" value="Unassembled WGS sequence"/>
</dbReference>
<keyword evidence="5" id="KW-1185">Reference proteome</keyword>
<dbReference type="Pfam" id="PF05049">
    <property type="entry name" value="IIGP"/>
    <property type="match status" value="1"/>
</dbReference>
<dbReference type="PROSITE" id="PS51716">
    <property type="entry name" value="G_IRG"/>
    <property type="match status" value="1"/>
</dbReference>
<protein>
    <recommendedName>
        <fullName evidence="3">IRG-type G domain-containing protein</fullName>
    </recommendedName>
</protein>
<proteinExistence type="inferred from homology"/>
<feature type="region of interest" description="Disordered" evidence="2">
    <location>
        <begin position="1"/>
        <end position="37"/>
    </location>
</feature>
<dbReference type="InParanoid" id="A0A401GTF8"/>
<evidence type="ECO:0000256" key="1">
    <source>
        <dbReference type="ARBA" id="ARBA00005429"/>
    </source>
</evidence>
<feature type="region of interest" description="Disordered" evidence="2">
    <location>
        <begin position="843"/>
        <end position="1058"/>
    </location>
</feature>
<dbReference type="EMBL" id="BFAD01000008">
    <property type="protein sequence ID" value="GBE85497.1"/>
    <property type="molecule type" value="Genomic_DNA"/>
</dbReference>
<dbReference type="Gene3D" id="1.10.510.10">
    <property type="entry name" value="Transferase(Phosphotransferase) domain 1"/>
    <property type="match status" value="1"/>
</dbReference>
<evidence type="ECO:0000256" key="2">
    <source>
        <dbReference type="SAM" id="MobiDB-lite"/>
    </source>
</evidence>
<dbReference type="InterPro" id="IPR040976">
    <property type="entry name" value="Pkinase_fungal"/>
</dbReference>
<evidence type="ECO:0000313" key="5">
    <source>
        <dbReference type="Proteomes" id="UP000287166"/>
    </source>
</evidence>
<dbReference type="OrthoDB" id="3265188at2759"/>
<evidence type="ECO:0000313" key="4">
    <source>
        <dbReference type="EMBL" id="GBE85497.1"/>
    </source>
</evidence>